<keyword evidence="1" id="KW-0732">Signal</keyword>
<dbReference type="InterPro" id="IPR013783">
    <property type="entry name" value="Ig-like_fold"/>
</dbReference>
<sequence length="240" mass="27347">MQFKTFILPFLSLLMACYSLPSHAFKVDKMIVVGDQKGNGIITLTNDQNVPLFINTELDEINIENGTKINKTRYSRENIADWKISLTYQKLVLNPGEAKDIGIRSLCHNTTCDNSQDIMFMLSFIPSKYQEGEKGKSGVEINYGFSPVYIIPTTQPTFDYDIINHGETLEVKNRSNTMINIFVDSCDTQVTKQCRQKFTVLAGRNKTFNLLDTIQRDQLNIIVNSHDGHYTQADMVKRSK</sequence>
<dbReference type="AlphaFoldDB" id="A0A024CAL1"/>
<dbReference type="PATRIC" id="fig|670.381.peg.158"/>
<protein>
    <recommendedName>
        <fullName evidence="3">Pilus assembly protein</fullName>
    </recommendedName>
</protein>
<evidence type="ECO:0000256" key="1">
    <source>
        <dbReference type="SAM" id="SignalP"/>
    </source>
</evidence>
<gene>
    <name evidence="2" type="ORF">tc_PAI_049</name>
</gene>
<accession>A0A024CAL1</accession>
<feature type="signal peptide" evidence="1">
    <location>
        <begin position="1"/>
        <end position="24"/>
    </location>
</feature>
<proteinExistence type="predicted"/>
<dbReference type="EMBL" id="KJ468740">
    <property type="protein sequence ID" value="AHZ30582.1"/>
    <property type="molecule type" value="Genomic_DNA"/>
</dbReference>
<dbReference type="Gene3D" id="2.60.40.10">
    <property type="entry name" value="Immunoglobulins"/>
    <property type="match status" value="1"/>
</dbReference>
<evidence type="ECO:0000313" key="2">
    <source>
        <dbReference type="EMBL" id="AHZ30582.1"/>
    </source>
</evidence>
<name>A0A024CAL1_VIBPH</name>
<feature type="chain" id="PRO_5030001524" description="Pilus assembly protein" evidence="1">
    <location>
        <begin position="25"/>
        <end position="240"/>
    </location>
</feature>
<organism evidence="2">
    <name type="scientific">Vibrio parahaemolyticus</name>
    <dbReference type="NCBI Taxonomy" id="670"/>
    <lineage>
        <taxon>Bacteria</taxon>
        <taxon>Pseudomonadati</taxon>
        <taxon>Pseudomonadota</taxon>
        <taxon>Gammaproteobacteria</taxon>
        <taxon>Vibrionales</taxon>
        <taxon>Vibrionaceae</taxon>
        <taxon>Vibrio</taxon>
    </lineage>
</organism>
<reference evidence="2" key="1">
    <citation type="submission" date="2014-02" db="EMBL/GenBank/DDBJ databases">
        <title>Insectcidical toxin genes in the bacterium Vibrio parahaemolyticus isolated from acute hepatopancreatic necrosis disease-affected shrimp.</title>
        <authorList>
            <person name="Tang K.F.J."/>
            <person name="Lightner D.V."/>
        </authorList>
    </citation>
    <scope>NUCLEOTIDE SEQUENCE</scope>
    <source>
        <strain evidence="2">A3</strain>
    </source>
</reference>
<dbReference type="RefSeq" id="WP_031855233.1">
    <property type="nucleotide sequence ID" value="NZ_CP020035.1"/>
</dbReference>
<evidence type="ECO:0008006" key="3">
    <source>
        <dbReference type="Google" id="ProtNLM"/>
    </source>
</evidence>
<dbReference type="PROSITE" id="PS51257">
    <property type="entry name" value="PROKAR_LIPOPROTEIN"/>
    <property type="match status" value="1"/>
</dbReference>